<reference evidence="5" key="1">
    <citation type="submission" date="2016-08" db="EMBL/GenBank/DDBJ databases">
        <authorList>
            <person name="Varghese N."/>
            <person name="Submissions Spin"/>
        </authorList>
    </citation>
    <scope>NUCLEOTIDE SEQUENCE [LARGE SCALE GENOMIC DNA]</scope>
    <source>
        <strain evidence="5">R-53094</strain>
    </source>
</reference>
<dbReference type="EMBL" id="FMAO01000001">
    <property type="protein sequence ID" value="SCB78506.1"/>
    <property type="molecule type" value="Genomic_DNA"/>
</dbReference>
<feature type="chain" id="PRO_5008687995" evidence="2">
    <location>
        <begin position="27"/>
        <end position="539"/>
    </location>
</feature>
<dbReference type="AlphaFoldDB" id="A0A1C3Z857"/>
<dbReference type="STRING" id="1505725.GA0061074_101358"/>
<feature type="region of interest" description="Disordered" evidence="1">
    <location>
        <begin position="37"/>
        <end position="108"/>
    </location>
</feature>
<dbReference type="InterPro" id="IPR039564">
    <property type="entry name" value="Peptidase_C39-like"/>
</dbReference>
<sequence>MKSKRILNSALILGFGLLVNAQVVNADETKNVVDSEVVNSSSISDSQVSDDEQTDSDSTTIQNSADVVTSEPTTGNAILSTQESESTTSDETKNDVTPSVTPRASVNSQSGYINVPGVGWRWLENGQNFTGFRKYMGSYYWFQNGVRQENSWEMAWGNKYYVGADGRAVQGIVTINGQKYDFGKNNTFYLRGKVTMPTNKTGYINVPGVGWRWLENGQNFTGFRKYMGSYYWFQNGVRQENSWETAWGNKYYVGADGRAVQGIVTINGQKYNFGKNNTFYLRGKVTMPNKTGYINVPGIGWRWLEKGQNFTGFRKYMGSYYWFQDGVRQENKWETAWGYKYYVGADGRAVQGIVTINGQKHNFGKNGTFYERPMPIKVNRPTYFSQWDNRWANTWLSGGTFGATGCVPTSAAMVLKGSYVVNVTPRQVGNQVSKFHEAYGASGLDLQTMVNAYGHSAKSLSTPNAVKNELKQGKPVIFFVNVGIGHAVVGYGYNQGKTEIFDPYNQQFYKGWNSVDGVLGRLSQDPQDWDAGTPAFVIN</sequence>
<proteinExistence type="predicted"/>
<evidence type="ECO:0000259" key="3">
    <source>
        <dbReference type="Pfam" id="PF13529"/>
    </source>
</evidence>
<gene>
    <name evidence="4" type="ORF">GA0061074_101358</name>
</gene>
<feature type="compositionally biased region" description="Polar residues" evidence="1">
    <location>
        <begin position="95"/>
        <end position="108"/>
    </location>
</feature>
<dbReference type="SUPFAM" id="SSF69360">
    <property type="entry name" value="Cell wall binding repeat"/>
    <property type="match status" value="2"/>
</dbReference>
<dbReference type="RefSeq" id="WP_092461387.1">
    <property type="nucleotide sequence ID" value="NZ_BJEE01000002.1"/>
</dbReference>
<accession>A0A1C3Z857</accession>
<dbReference type="Gene3D" id="2.10.270.10">
    <property type="entry name" value="Cholin Binding"/>
    <property type="match status" value="3"/>
</dbReference>
<dbReference type="Gene3D" id="3.90.70.10">
    <property type="entry name" value="Cysteine proteinases"/>
    <property type="match status" value="1"/>
</dbReference>
<dbReference type="Proteomes" id="UP000199268">
    <property type="component" value="Unassembled WGS sequence"/>
</dbReference>
<evidence type="ECO:0000256" key="2">
    <source>
        <dbReference type="SAM" id="SignalP"/>
    </source>
</evidence>
<keyword evidence="5" id="KW-1185">Reference proteome</keyword>
<keyword evidence="2" id="KW-0732">Signal</keyword>
<evidence type="ECO:0000256" key="1">
    <source>
        <dbReference type="SAM" id="MobiDB-lite"/>
    </source>
</evidence>
<dbReference type="OrthoDB" id="2143025at2"/>
<name>A0A1C3Z857_9LACO</name>
<protein>
    <submittedName>
        <fullName evidence="4">Glucan-binding domain-containing protein (YG repeat)</fullName>
    </submittedName>
</protein>
<organism evidence="4 5">
    <name type="scientific">Weissella bombi</name>
    <dbReference type="NCBI Taxonomy" id="1505725"/>
    <lineage>
        <taxon>Bacteria</taxon>
        <taxon>Bacillati</taxon>
        <taxon>Bacillota</taxon>
        <taxon>Bacilli</taxon>
        <taxon>Lactobacillales</taxon>
        <taxon>Lactobacillaceae</taxon>
        <taxon>Weissella</taxon>
    </lineage>
</organism>
<feature type="compositionally biased region" description="Low complexity" evidence="1">
    <location>
        <begin position="37"/>
        <end position="47"/>
    </location>
</feature>
<feature type="compositionally biased region" description="Low complexity" evidence="1">
    <location>
        <begin position="80"/>
        <end position="89"/>
    </location>
</feature>
<evidence type="ECO:0000313" key="5">
    <source>
        <dbReference type="Proteomes" id="UP000199268"/>
    </source>
</evidence>
<dbReference type="Pfam" id="PF13529">
    <property type="entry name" value="Peptidase_C39_2"/>
    <property type="match status" value="1"/>
</dbReference>
<feature type="compositionally biased region" description="Polar residues" evidence="1">
    <location>
        <begin position="63"/>
        <end position="79"/>
    </location>
</feature>
<feature type="signal peptide" evidence="2">
    <location>
        <begin position="1"/>
        <end position="26"/>
    </location>
</feature>
<evidence type="ECO:0000313" key="4">
    <source>
        <dbReference type="EMBL" id="SCB78506.1"/>
    </source>
</evidence>
<feature type="domain" description="Peptidase C39-like" evidence="3">
    <location>
        <begin position="383"/>
        <end position="504"/>
    </location>
</feature>